<feature type="region of interest" description="Disordered" evidence="1">
    <location>
        <begin position="139"/>
        <end position="160"/>
    </location>
</feature>
<keyword evidence="3" id="KW-0732">Signal</keyword>
<evidence type="ECO:0008006" key="6">
    <source>
        <dbReference type="Google" id="ProtNLM"/>
    </source>
</evidence>
<organism evidence="4 5">
    <name type="scientific">Streptomyces polyasparticus</name>
    <dbReference type="NCBI Taxonomy" id="2767826"/>
    <lineage>
        <taxon>Bacteria</taxon>
        <taxon>Bacillati</taxon>
        <taxon>Actinomycetota</taxon>
        <taxon>Actinomycetes</taxon>
        <taxon>Kitasatosporales</taxon>
        <taxon>Streptomycetaceae</taxon>
        <taxon>Streptomyces</taxon>
    </lineage>
</organism>
<dbReference type="PROSITE" id="PS51318">
    <property type="entry name" value="TAT"/>
    <property type="match status" value="1"/>
</dbReference>
<gene>
    <name evidence="4" type="ORF">H9Y04_17555</name>
</gene>
<evidence type="ECO:0000313" key="4">
    <source>
        <dbReference type="EMBL" id="MBC9714368.1"/>
    </source>
</evidence>
<evidence type="ECO:0000256" key="3">
    <source>
        <dbReference type="SAM" id="SignalP"/>
    </source>
</evidence>
<evidence type="ECO:0000313" key="5">
    <source>
        <dbReference type="Proteomes" id="UP000642284"/>
    </source>
</evidence>
<name>A0ABR7SJ61_9ACTN</name>
<evidence type="ECO:0000256" key="1">
    <source>
        <dbReference type="SAM" id="MobiDB-lite"/>
    </source>
</evidence>
<proteinExistence type="predicted"/>
<protein>
    <recommendedName>
        <fullName evidence="6">Gram-positive cocci surface proteins LPxTG domain-containing protein</fullName>
    </recommendedName>
</protein>
<dbReference type="Proteomes" id="UP000642284">
    <property type="component" value="Unassembled WGS sequence"/>
</dbReference>
<feature type="compositionally biased region" description="Basic and acidic residues" evidence="1">
    <location>
        <begin position="50"/>
        <end position="78"/>
    </location>
</feature>
<dbReference type="InterPro" id="IPR006311">
    <property type="entry name" value="TAT_signal"/>
</dbReference>
<dbReference type="EMBL" id="JACTVJ010000007">
    <property type="protein sequence ID" value="MBC9714368.1"/>
    <property type="molecule type" value="Genomic_DNA"/>
</dbReference>
<reference evidence="4 5" key="1">
    <citation type="submission" date="2020-08" db="EMBL/GenBank/DDBJ databases">
        <title>Genemic of Streptomyces polyaspartic.</title>
        <authorList>
            <person name="Liu W."/>
        </authorList>
    </citation>
    <scope>NUCLEOTIDE SEQUENCE [LARGE SCALE GENOMIC DNA]</scope>
    <source>
        <strain evidence="4 5">TRM66268-LWL</strain>
    </source>
</reference>
<dbReference type="RefSeq" id="WP_187814806.1">
    <property type="nucleotide sequence ID" value="NZ_JACTVJ010000007.1"/>
</dbReference>
<keyword evidence="2" id="KW-1133">Transmembrane helix</keyword>
<feature type="transmembrane region" description="Helical" evidence="2">
    <location>
        <begin position="277"/>
        <end position="298"/>
    </location>
</feature>
<keyword evidence="2" id="KW-0812">Transmembrane</keyword>
<feature type="region of interest" description="Disordered" evidence="1">
    <location>
        <begin position="31"/>
        <end position="90"/>
    </location>
</feature>
<feature type="compositionally biased region" description="Basic and acidic residues" evidence="1">
    <location>
        <begin position="239"/>
        <end position="249"/>
    </location>
</feature>
<keyword evidence="5" id="KW-1185">Reference proteome</keyword>
<accession>A0ABR7SJ61</accession>
<sequence>MRATRRTFRTAAIATAAAAVLAVPAHSAFADSPTAPGTGQEQVLPGNDTKPGDETKPGDQTKPPTDETKPGDKDRQRTSEPQGRQFVKSVKLPDGWSAKVYKEAGKGFDADLFKNGSLQAKLVPGANNVMGWTFTLTGSGDVTAKNNEGGKPDKPKPDTNERKLVREYKNLGGSGFDAKVFKVKGGYDAEMWGKDPASGKYIKWDTLKQRGNKAAHGQHNGAHFVLNPDGTMKGWTEGGSKKDEKKTTEQKNNQGKVVPKGGVKAGTENAASGEDTALLAAGGGMAAAGAAGLGFMLLRRRSGNEG</sequence>
<comment type="caution">
    <text evidence="4">The sequence shown here is derived from an EMBL/GenBank/DDBJ whole genome shotgun (WGS) entry which is preliminary data.</text>
</comment>
<feature type="signal peptide" evidence="3">
    <location>
        <begin position="1"/>
        <end position="30"/>
    </location>
</feature>
<feature type="chain" id="PRO_5046108075" description="Gram-positive cocci surface proteins LPxTG domain-containing protein" evidence="3">
    <location>
        <begin position="31"/>
        <end position="306"/>
    </location>
</feature>
<keyword evidence="2" id="KW-0472">Membrane</keyword>
<evidence type="ECO:0000256" key="2">
    <source>
        <dbReference type="SAM" id="Phobius"/>
    </source>
</evidence>
<feature type="compositionally biased region" description="Basic and acidic residues" evidence="1">
    <location>
        <begin position="148"/>
        <end position="160"/>
    </location>
</feature>
<feature type="region of interest" description="Disordered" evidence="1">
    <location>
        <begin position="214"/>
        <end position="268"/>
    </location>
</feature>